<dbReference type="GO" id="GO:0004386">
    <property type="term" value="F:helicase activity"/>
    <property type="evidence" value="ECO:0007669"/>
    <property type="project" value="UniProtKB-KW"/>
</dbReference>
<organism evidence="4 5">
    <name type="scientific">Streptomyces flavofungini</name>
    <dbReference type="NCBI Taxonomy" id="68200"/>
    <lineage>
        <taxon>Bacteria</taxon>
        <taxon>Bacillati</taxon>
        <taxon>Actinomycetota</taxon>
        <taxon>Actinomycetes</taxon>
        <taxon>Kitasatosporales</taxon>
        <taxon>Streptomycetaceae</taxon>
        <taxon>Streptomyces</taxon>
    </lineage>
</organism>
<evidence type="ECO:0000256" key="1">
    <source>
        <dbReference type="ARBA" id="ARBA00022801"/>
    </source>
</evidence>
<dbReference type="InterPro" id="IPR027417">
    <property type="entry name" value="P-loop_NTPase"/>
</dbReference>
<keyword evidence="5" id="KW-1185">Reference proteome</keyword>
<dbReference type="PANTHER" id="PTHR10799">
    <property type="entry name" value="SNF2/RAD54 HELICASE FAMILY"/>
    <property type="match status" value="1"/>
</dbReference>
<protein>
    <submittedName>
        <fullName evidence="4">DEAD/DEAH box helicase</fullName>
    </submittedName>
</protein>
<evidence type="ECO:0000313" key="5">
    <source>
        <dbReference type="Proteomes" id="UP000634780"/>
    </source>
</evidence>
<dbReference type="PROSITE" id="PS51192">
    <property type="entry name" value="HELICASE_ATP_BIND_1"/>
    <property type="match status" value="1"/>
</dbReference>
<comment type="caution">
    <text evidence="4">The sequence shown here is derived from an EMBL/GenBank/DDBJ whole genome shotgun (WGS) entry which is preliminary data.</text>
</comment>
<dbReference type="Proteomes" id="UP000634780">
    <property type="component" value="Unassembled WGS sequence"/>
</dbReference>
<keyword evidence="4" id="KW-0347">Helicase</keyword>
<keyword evidence="1" id="KW-0378">Hydrolase</keyword>
<dbReference type="SMART" id="SM00487">
    <property type="entry name" value="DEXDc"/>
    <property type="match status" value="1"/>
</dbReference>
<dbReference type="InterPro" id="IPR049730">
    <property type="entry name" value="SNF2/RAD54-like_C"/>
</dbReference>
<dbReference type="SUPFAM" id="SSF52540">
    <property type="entry name" value="P-loop containing nucleoside triphosphate hydrolases"/>
    <property type="match status" value="2"/>
</dbReference>
<evidence type="ECO:0000313" key="4">
    <source>
        <dbReference type="EMBL" id="MBJ3807593.1"/>
    </source>
</evidence>
<keyword evidence="4" id="KW-0067">ATP-binding</keyword>
<reference evidence="4 5" key="1">
    <citation type="submission" date="2020-12" db="EMBL/GenBank/DDBJ databases">
        <title>Streptomyces typhae sp. nov., a novel endophytic actinomycete isolated from the root of cattail pollen (Typha angustifolia L.).</title>
        <authorList>
            <person name="Peng C."/>
            <person name="Liu C."/>
        </authorList>
    </citation>
    <scope>NUCLEOTIDE SEQUENCE [LARGE SCALE GENOMIC DNA]</scope>
    <source>
        <strain evidence="4 5">JCM 4753</strain>
    </source>
</reference>
<keyword evidence="4" id="KW-0547">Nucleotide-binding</keyword>
<proteinExistence type="predicted"/>
<dbReference type="PROSITE" id="PS51194">
    <property type="entry name" value="HELICASE_CTER"/>
    <property type="match status" value="1"/>
</dbReference>
<dbReference type="Pfam" id="PF12419">
    <property type="entry name" value="DUF3670"/>
    <property type="match status" value="1"/>
</dbReference>
<dbReference type="InterPro" id="IPR038718">
    <property type="entry name" value="SNF2-like_sf"/>
</dbReference>
<dbReference type="InterPro" id="IPR000330">
    <property type="entry name" value="SNF2_N"/>
</dbReference>
<dbReference type="Gene3D" id="3.40.50.300">
    <property type="entry name" value="P-loop containing nucleotide triphosphate hydrolases"/>
    <property type="match status" value="1"/>
</dbReference>
<sequence length="1048" mass="109103">MTAAGAGVASDGTRRVVAGPAADSAALAELVRSCAVVFLPADVPREGVLAWWRPDGGELPDVCDAGGVAGAGVLGRGEMTVVRRHGAGVRRRVVPALFAPVGVGVEVLLGGGRAFEGGGGAASGGVASGGAVAGGAASGGADRARASVGGAARARASAHLAAHPTAACWAAAARHALHLAARGKLLPGLTGADVDAWRAGPLGTEDVAHLRAIAAALPPEAHAVPLPGARPPLLLPEPYALVRAFVDAVVDVLPRTPAAAYAVGAPFAARVPQPLPGAREWAAEVAAGQDAGVRVSVRVDLRARDLFDGEQEGVGVGTGVGEGGGGAGGGGAGGGAGAAGAAAAVLQVHSLADPTLVVDAALLWAGAEHFGPRAKAQTLLAVRRAARVWPPLGRLLDRPRPDVLPLTEAELYDLLGATATRLGAAGVDVHWPRELSRELTATAVVRPAPGTAADNFDFFKTEQLLEFRWQLALGPDQGEAGSEGGGPLTEAEMDALAEAHRPIVRLRDQWVLVDPGLVRKARKRDLGLLDPVDALTVALTGAADVDGERVPAVPTGALAHLRERLTGEPRPVPQPPALKATLRDYQLRGLAWLDRMTALGLGGCLADDMGLGKTVTIIALHLHRARPAPTLVVCPTSLLGNWQREIERFAPHVPVRRFHGSGRSLDDVPDGAIVLTTYGTMRTSAAELAAHDWDLVVADEAQHVKNPHAATAKALRTIPAAARVALTGTPVENNLSELWALLDWTTPGLLGPLKAFRARHARLAETGGSAESDEAVARLARLVRPFLLRRKKSDPGIAPELPPKTESDHPAPLTREQTALYQAVVRETLARIEAADGIARRGLVMKLLMALKQICNHPAQYLKDGATNVGRARSGKLDLLDELLDTILSEGASVLVFTQYVEMARLLEAHLGARGVPTQLLHGGTPVAAREAMVDRFQAGEVPVFLLSLKAAGTGLNLTRASHVVHYDRWWNPAVEDQATDRAYRIGQTQPVQVHRLITEGTVEDRIAELLAAKQALADAVLGDGGEAALTELSDAELSDLVTLRRAR</sequence>
<feature type="domain" description="Helicase C-terminal" evidence="3">
    <location>
        <begin position="879"/>
        <end position="1034"/>
    </location>
</feature>
<dbReference type="RefSeq" id="WP_190116710.1">
    <property type="nucleotide sequence ID" value="NZ_BMVR01000006.1"/>
</dbReference>
<dbReference type="CDD" id="cd18793">
    <property type="entry name" value="SF2_C_SNF"/>
    <property type="match status" value="1"/>
</dbReference>
<evidence type="ECO:0000259" key="3">
    <source>
        <dbReference type="PROSITE" id="PS51194"/>
    </source>
</evidence>
<name>A0ABS0X357_9ACTN</name>
<gene>
    <name evidence="4" type="ORF">JGB26_10765</name>
</gene>
<dbReference type="InterPro" id="IPR022138">
    <property type="entry name" value="DUF3670"/>
</dbReference>
<dbReference type="SMART" id="SM00490">
    <property type="entry name" value="HELICc"/>
    <property type="match status" value="1"/>
</dbReference>
<dbReference type="Pfam" id="PF00176">
    <property type="entry name" value="SNF2-rel_dom"/>
    <property type="match status" value="1"/>
</dbReference>
<dbReference type="Gene3D" id="3.40.50.10810">
    <property type="entry name" value="Tandem AAA-ATPase domain"/>
    <property type="match status" value="1"/>
</dbReference>
<dbReference type="Pfam" id="PF00271">
    <property type="entry name" value="Helicase_C"/>
    <property type="match status" value="1"/>
</dbReference>
<feature type="domain" description="Helicase ATP-binding" evidence="2">
    <location>
        <begin position="594"/>
        <end position="748"/>
    </location>
</feature>
<dbReference type="EMBL" id="JAEKOZ010000005">
    <property type="protein sequence ID" value="MBJ3807593.1"/>
    <property type="molecule type" value="Genomic_DNA"/>
</dbReference>
<dbReference type="InterPro" id="IPR001650">
    <property type="entry name" value="Helicase_C-like"/>
</dbReference>
<evidence type="ECO:0000259" key="2">
    <source>
        <dbReference type="PROSITE" id="PS51192"/>
    </source>
</evidence>
<dbReference type="InterPro" id="IPR014001">
    <property type="entry name" value="Helicase_ATP-bd"/>
</dbReference>
<accession>A0ABS0X357</accession>